<protein>
    <recommendedName>
        <fullName evidence="9">Tripartite ATP-independent periplasmic transporters DctQ component domain-containing protein</fullName>
    </recommendedName>
</protein>
<dbReference type="Pfam" id="PF04290">
    <property type="entry name" value="DctQ"/>
    <property type="match status" value="1"/>
</dbReference>
<feature type="domain" description="Tripartite ATP-independent periplasmic transporters DctQ component" evidence="9">
    <location>
        <begin position="1"/>
        <end position="95"/>
    </location>
</feature>
<dbReference type="GO" id="GO:0022857">
    <property type="term" value="F:transmembrane transporter activity"/>
    <property type="evidence" value="ECO:0007669"/>
    <property type="project" value="TreeGrafter"/>
</dbReference>
<evidence type="ECO:0000256" key="8">
    <source>
        <dbReference type="SAM" id="Phobius"/>
    </source>
</evidence>
<dbReference type="GO" id="GO:0015740">
    <property type="term" value="P:C4-dicarboxylate transport"/>
    <property type="evidence" value="ECO:0007669"/>
    <property type="project" value="TreeGrafter"/>
</dbReference>
<proteinExistence type="predicted"/>
<dbReference type="InterPro" id="IPR055348">
    <property type="entry name" value="DctQ"/>
</dbReference>
<feature type="transmembrane region" description="Helical" evidence="8">
    <location>
        <begin position="31"/>
        <end position="51"/>
    </location>
</feature>
<name>A0A645ILW1_9ZZZZ</name>
<evidence type="ECO:0000256" key="1">
    <source>
        <dbReference type="ARBA" id="ARBA00004429"/>
    </source>
</evidence>
<comment type="subcellular location">
    <subcellularLocation>
        <location evidence="1">Cell inner membrane</location>
        <topology evidence="1">Multi-pass membrane protein</topology>
    </subcellularLocation>
</comment>
<dbReference type="AlphaFoldDB" id="A0A645ILW1"/>
<evidence type="ECO:0000256" key="6">
    <source>
        <dbReference type="ARBA" id="ARBA00022989"/>
    </source>
</evidence>
<feature type="transmembrane region" description="Helical" evidence="8">
    <location>
        <begin position="72"/>
        <end position="94"/>
    </location>
</feature>
<dbReference type="GO" id="GO:0005886">
    <property type="term" value="C:plasma membrane"/>
    <property type="evidence" value="ECO:0007669"/>
    <property type="project" value="UniProtKB-SubCell"/>
</dbReference>
<dbReference type="InterPro" id="IPR007387">
    <property type="entry name" value="TRAP_DctQ"/>
</dbReference>
<keyword evidence="7 8" id="KW-0472">Membrane</keyword>
<dbReference type="EMBL" id="VSSQ01118158">
    <property type="protein sequence ID" value="MPN52247.1"/>
    <property type="molecule type" value="Genomic_DNA"/>
</dbReference>
<keyword evidence="2" id="KW-0813">Transport</keyword>
<gene>
    <name evidence="10" type="ORF">SDC9_199903</name>
</gene>
<reference evidence="10" key="1">
    <citation type="submission" date="2019-08" db="EMBL/GenBank/DDBJ databases">
        <authorList>
            <person name="Kucharzyk K."/>
            <person name="Murdoch R.W."/>
            <person name="Higgins S."/>
            <person name="Loffler F."/>
        </authorList>
    </citation>
    <scope>NUCLEOTIDE SEQUENCE</scope>
</reference>
<evidence type="ECO:0000256" key="4">
    <source>
        <dbReference type="ARBA" id="ARBA00022519"/>
    </source>
</evidence>
<sequence>MAASAGFKTGAHVGVSAFVDYVVPKPLQRTAALITNLCVLAFLGLTTYLGVRMAAKQLIQNQVSPVLKFPIGALYIFAAAGLLASFIRVIMVIVKLYHPEESPDSGKEGN</sequence>
<organism evidence="10">
    <name type="scientific">bioreactor metagenome</name>
    <dbReference type="NCBI Taxonomy" id="1076179"/>
    <lineage>
        <taxon>unclassified sequences</taxon>
        <taxon>metagenomes</taxon>
        <taxon>ecological metagenomes</taxon>
    </lineage>
</organism>
<evidence type="ECO:0000256" key="2">
    <source>
        <dbReference type="ARBA" id="ARBA00022448"/>
    </source>
</evidence>
<accession>A0A645ILW1</accession>
<keyword evidence="4" id="KW-0997">Cell inner membrane</keyword>
<evidence type="ECO:0000256" key="7">
    <source>
        <dbReference type="ARBA" id="ARBA00023136"/>
    </source>
</evidence>
<comment type="caution">
    <text evidence="10">The sequence shown here is derived from an EMBL/GenBank/DDBJ whole genome shotgun (WGS) entry which is preliminary data.</text>
</comment>
<keyword evidence="5 8" id="KW-0812">Transmembrane</keyword>
<evidence type="ECO:0000256" key="5">
    <source>
        <dbReference type="ARBA" id="ARBA00022692"/>
    </source>
</evidence>
<evidence type="ECO:0000313" key="10">
    <source>
        <dbReference type="EMBL" id="MPN52247.1"/>
    </source>
</evidence>
<keyword evidence="3" id="KW-1003">Cell membrane</keyword>
<dbReference type="PANTHER" id="PTHR35011">
    <property type="entry name" value="2,3-DIKETO-L-GULONATE TRAP TRANSPORTER SMALL PERMEASE PROTEIN YIAM"/>
    <property type="match status" value="1"/>
</dbReference>
<evidence type="ECO:0000259" key="9">
    <source>
        <dbReference type="Pfam" id="PF04290"/>
    </source>
</evidence>
<evidence type="ECO:0000256" key="3">
    <source>
        <dbReference type="ARBA" id="ARBA00022475"/>
    </source>
</evidence>
<dbReference type="PANTHER" id="PTHR35011:SF2">
    <property type="entry name" value="2,3-DIKETO-L-GULONATE TRAP TRANSPORTER SMALL PERMEASE PROTEIN YIAM"/>
    <property type="match status" value="1"/>
</dbReference>
<keyword evidence="6 8" id="KW-1133">Transmembrane helix</keyword>